<name>A0ABQ9HL34_9NEOP</name>
<proteinExistence type="predicted"/>
<evidence type="ECO:0000313" key="2">
    <source>
        <dbReference type="Proteomes" id="UP001159363"/>
    </source>
</evidence>
<reference evidence="1 2" key="1">
    <citation type="submission" date="2023-02" db="EMBL/GenBank/DDBJ databases">
        <title>LHISI_Scaffold_Assembly.</title>
        <authorList>
            <person name="Stuart O.P."/>
            <person name="Cleave R."/>
            <person name="Magrath M.J.L."/>
            <person name="Mikheyev A.S."/>
        </authorList>
    </citation>
    <scope>NUCLEOTIDE SEQUENCE [LARGE SCALE GENOMIC DNA]</scope>
    <source>
        <strain evidence="1">Daus_M_001</strain>
        <tissue evidence="1">Leg muscle</tissue>
    </source>
</reference>
<dbReference type="Proteomes" id="UP001159363">
    <property type="component" value="Chromosome X"/>
</dbReference>
<comment type="caution">
    <text evidence="1">The sequence shown here is derived from an EMBL/GenBank/DDBJ whole genome shotgun (WGS) entry which is preliminary data.</text>
</comment>
<evidence type="ECO:0000313" key="1">
    <source>
        <dbReference type="EMBL" id="KAJ8885064.1"/>
    </source>
</evidence>
<protein>
    <submittedName>
        <fullName evidence="1">Uncharacterized protein</fullName>
    </submittedName>
</protein>
<gene>
    <name evidence="1" type="ORF">PR048_011260</name>
</gene>
<organism evidence="1 2">
    <name type="scientific">Dryococelus australis</name>
    <dbReference type="NCBI Taxonomy" id="614101"/>
    <lineage>
        <taxon>Eukaryota</taxon>
        <taxon>Metazoa</taxon>
        <taxon>Ecdysozoa</taxon>
        <taxon>Arthropoda</taxon>
        <taxon>Hexapoda</taxon>
        <taxon>Insecta</taxon>
        <taxon>Pterygota</taxon>
        <taxon>Neoptera</taxon>
        <taxon>Polyneoptera</taxon>
        <taxon>Phasmatodea</taxon>
        <taxon>Verophasmatodea</taxon>
        <taxon>Anareolatae</taxon>
        <taxon>Phasmatidae</taxon>
        <taxon>Eurycanthinae</taxon>
        <taxon>Dryococelus</taxon>
    </lineage>
</organism>
<dbReference type="EMBL" id="JARBHB010000004">
    <property type="protein sequence ID" value="KAJ8885064.1"/>
    <property type="molecule type" value="Genomic_DNA"/>
</dbReference>
<accession>A0ABQ9HL34</accession>
<sequence length="187" mass="20515">MGTYIGTNFADMKQSKKNAAVPLAAMSNTIKVNNETLAIDHVLKYELSPYPMTLFDEGCMRKTKKSILFDAFRLCSSSVDLKTSYTVVDGSFLLHRVKWSVGTKFSSICSAGEFYCQLKEQDQATLTARGVEAITTTGDADGSIVRCGLNKVTSHSFVVVIGEYVDVLVLQTAVTPPNRNVYFMKPG</sequence>
<keyword evidence="2" id="KW-1185">Reference proteome</keyword>